<dbReference type="GeneID" id="109474609"/>
<reference evidence="3" key="1">
    <citation type="submission" date="2025-08" db="UniProtKB">
        <authorList>
            <consortium name="RefSeq"/>
        </authorList>
    </citation>
    <scope>IDENTIFICATION</scope>
    <source>
        <tissue evidence="3">Gonad</tissue>
    </source>
</reference>
<dbReference type="PANTHER" id="PTHR22801:SF63">
    <property type="entry name" value="C-TYPE LECTIN DOMAIN-CONTAINING PROTEIN"/>
    <property type="match status" value="1"/>
</dbReference>
<dbReference type="OrthoDB" id="418245at2759"/>
<dbReference type="InterPro" id="IPR016186">
    <property type="entry name" value="C-type_lectin-like/link_sf"/>
</dbReference>
<dbReference type="Pfam" id="PF00059">
    <property type="entry name" value="Lectin_C"/>
    <property type="match status" value="1"/>
</dbReference>
<dbReference type="PANTHER" id="PTHR22801">
    <property type="entry name" value="LITHOSTATHINE"/>
    <property type="match status" value="1"/>
</dbReference>
<dbReference type="InterPro" id="IPR001304">
    <property type="entry name" value="C-type_lectin-like"/>
</dbReference>
<dbReference type="PROSITE" id="PS50041">
    <property type="entry name" value="C_TYPE_LECTIN_2"/>
    <property type="match status" value="1"/>
</dbReference>
<dbReference type="AlphaFoldDB" id="A0A6P4Z1U1"/>
<evidence type="ECO:0000313" key="3">
    <source>
        <dbReference type="RefSeq" id="XP_019630508.1"/>
    </source>
</evidence>
<gene>
    <name evidence="3" type="primary">LOC109474609</name>
</gene>
<name>A0A6P4Z1U1_BRABE</name>
<proteinExistence type="predicted"/>
<dbReference type="RefSeq" id="XP_019630508.1">
    <property type="nucleotide sequence ID" value="XM_019774949.1"/>
</dbReference>
<dbReference type="Gene3D" id="3.10.100.10">
    <property type="entry name" value="Mannose-Binding Protein A, subunit A"/>
    <property type="match status" value="1"/>
</dbReference>
<dbReference type="CDD" id="cd00037">
    <property type="entry name" value="CLECT"/>
    <property type="match status" value="1"/>
</dbReference>
<dbReference type="Proteomes" id="UP000515135">
    <property type="component" value="Unplaced"/>
</dbReference>
<evidence type="ECO:0000259" key="1">
    <source>
        <dbReference type="PROSITE" id="PS50041"/>
    </source>
</evidence>
<protein>
    <submittedName>
        <fullName evidence="3">Lectin BRA-3-like</fullName>
    </submittedName>
</protein>
<organism evidence="2 3">
    <name type="scientific">Branchiostoma belcheri</name>
    <name type="common">Amphioxus</name>
    <dbReference type="NCBI Taxonomy" id="7741"/>
    <lineage>
        <taxon>Eukaryota</taxon>
        <taxon>Metazoa</taxon>
        <taxon>Chordata</taxon>
        <taxon>Cephalochordata</taxon>
        <taxon>Leptocardii</taxon>
        <taxon>Amphioxiformes</taxon>
        <taxon>Branchiostomatidae</taxon>
        <taxon>Branchiostoma</taxon>
    </lineage>
</organism>
<dbReference type="KEGG" id="bbel:109474609"/>
<feature type="domain" description="C-type lectin" evidence="1">
    <location>
        <begin position="89"/>
        <end position="202"/>
    </location>
</feature>
<dbReference type="InterPro" id="IPR016187">
    <property type="entry name" value="CTDL_fold"/>
</dbReference>
<keyword evidence="2" id="KW-1185">Reference proteome</keyword>
<dbReference type="InterPro" id="IPR050801">
    <property type="entry name" value="Ca-Dep_Lectins_ImmuneDev"/>
</dbReference>
<dbReference type="SMART" id="SM00034">
    <property type="entry name" value="CLECT"/>
    <property type="match status" value="1"/>
</dbReference>
<sequence>MCTQQTHVAGRARVWGRLTFLTVSTAHSFSTAAPDIVALIMSLPPKKIDNNMPQLVAAYITIFAVIWNTVNGLPTNRARCPEGYNDGQFAELCFRLVRTPLSYDKAATTCESDGGKLVTDKNRAKHNYLLKTDFAVSYWVGLDDIKEENSFVWSDGEALGGFSMFSESYPNRQDTDCVVLSRLTNLEWVPYDCEQTFAFVCQKELLW</sequence>
<evidence type="ECO:0000313" key="2">
    <source>
        <dbReference type="Proteomes" id="UP000515135"/>
    </source>
</evidence>
<dbReference type="SUPFAM" id="SSF56436">
    <property type="entry name" value="C-type lectin-like"/>
    <property type="match status" value="1"/>
</dbReference>
<accession>A0A6P4Z1U1</accession>